<accession>A0AAV4A230</accession>
<name>A0AAV4A230_9GAST</name>
<evidence type="ECO:0000313" key="2">
    <source>
        <dbReference type="Proteomes" id="UP000735302"/>
    </source>
</evidence>
<dbReference type="Proteomes" id="UP000735302">
    <property type="component" value="Unassembled WGS sequence"/>
</dbReference>
<organism evidence="1 2">
    <name type="scientific">Plakobranchus ocellatus</name>
    <dbReference type="NCBI Taxonomy" id="259542"/>
    <lineage>
        <taxon>Eukaryota</taxon>
        <taxon>Metazoa</taxon>
        <taxon>Spiralia</taxon>
        <taxon>Lophotrochozoa</taxon>
        <taxon>Mollusca</taxon>
        <taxon>Gastropoda</taxon>
        <taxon>Heterobranchia</taxon>
        <taxon>Euthyneura</taxon>
        <taxon>Panpulmonata</taxon>
        <taxon>Sacoglossa</taxon>
        <taxon>Placobranchoidea</taxon>
        <taxon>Plakobranchidae</taxon>
        <taxon>Plakobranchus</taxon>
    </lineage>
</organism>
<evidence type="ECO:0000313" key="1">
    <source>
        <dbReference type="EMBL" id="GFO01357.1"/>
    </source>
</evidence>
<reference evidence="1 2" key="1">
    <citation type="journal article" date="2021" name="Elife">
        <title>Chloroplast acquisition without the gene transfer in kleptoplastic sea slugs, Plakobranchus ocellatus.</title>
        <authorList>
            <person name="Maeda T."/>
            <person name="Takahashi S."/>
            <person name="Yoshida T."/>
            <person name="Shimamura S."/>
            <person name="Takaki Y."/>
            <person name="Nagai Y."/>
            <person name="Toyoda A."/>
            <person name="Suzuki Y."/>
            <person name="Arimoto A."/>
            <person name="Ishii H."/>
            <person name="Satoh N."/>
            <person name="Nishiyama T."/>
            <person name="Hasebe M."/>
            <person name="Maruyama T."/>
            <person name="Minagawa J."/>
            <person name="Obokata J."/>
            <person name="Shigenobu S."/>
        </authorList>
    </citation>
    <scope>NUCLEOTIDE SEQUENCE [LARGE SCALE GENOMIC DNA]</scope>
</reference>
<sequence>MISGFQALRQARAPVKGLEPATERGISAASGKHLLHLESSLQQSYHQLDVVPTDRLAEKLPFQRNYYLKAVSIVHVDSIALSETLRLLTATEIRRADNNYFLHPIIDVCERETHMFMLISDDEVEHIKNGNGGMKALRQLAIKTSTDGY</sequence>
<proteinExistence type="predicted"/>
<keyword evidence="2" id="KW-1185">Reference proteome</keyword>
<gene>
    <name evidence="1" type="ORF">PoB_002786200</name>
</gene>
<dbReference type="AlphaFoldDB" id="A0AAV4A230"/>
<comment type="caution">
    <text evidence="1">The sequence shown here is derived from an EMBL/GenBank/DDBJ whole genome shotgun (WGS) entry which is preliminary data.</text>
</comment>
<protein>
    <submittedName>
        <fullName evidence="1">Uncharacterized protein</fullName>
    </submittedName>
</protein>
<dbReference type="EMBL" id="BLXT01003273">
    <property type="protein sequence ID" value="GFO01357.1"/>
    <property type="molecule type" value="Genomic_DNA"/>
</dbReference>